<protein>
    <recommendedName>
        <fullName evidence="3">Polyketide cyclase / dehydrase and lipid transport</fullName>
    </recommendedName>
</protein>
<reference evidence="2" key="1">
    <citation type="journal article" date="2019" name="Int. J. Syst. Evol. Microbiol.">
        <title>The Global Catalogue of Microorganisms (GCM) 10K type strain sequencing project: providing services to taxonomists for standard genome sequencing and annotation.</title>
        <authorList>
            <consortium name="The Broad Institute Genomics Platform"/>
            <consortium name="The Broad Institute Genome Sequencing Center for Infectious Disease"/>
            <person name="Wu L."/>
            <person name="Ma J."/>
        </authorList>
    </citation>
    <scope>NUCLEOTIDE SEQUENCE [LARGE SCALE GENOMIC DNA]</scope>
    <source>
        <strain evidence="2">JCM 17494</strain>
    </source>
</reference>
<dbReference type="EMBL" id="BAABBE010000003">
    <property type="protein sequence ID" value="GAA3627179.1"/>
    <property type="molecule type" value="Genomic_DNA"/>
</dbReference>
<gene>
    <name evidence="1" type="ORF">GCM10022267_11860</name>
</gene>
<dbReference type="Gene3D" id="3.30.530.20">
    <property type="match status" value="1"/>
</dbReference>
<dbReference type="Pfam" id="PF10604">
    <property type="entry name" value="Polyketide_cyc2"/>
    <property type="match status" value="1"/>
</dbReference>
<dbReference type="Proteomes" id="UP001500711">
    <property type="component" value="Unassembled WGS sequence"/>
</dbReference>
<sequence length="145" mass="17000">MVVLRNSVLIRCTPEEAFDHLSDLRAELEWNPKCQVMEKITEGPVGKGTKYRAKWKSSPYVEVEIIHYDRPRTWTAHNGGPIEVTFSARLEPAGQDTVLHAEFTPRPHGWFRLIFPLFLLVIRREEKANMIHLRTALERRARNRR</sequence>
<keyword evidence="2" id="KW-1185">Reference proteome</keyword>
<dbReference type="InterPro" id="IPR023393">
    <property type="entry name" value="START-like_dom_sf"/>
</dbReference>
<organism evidence="1 2">
    <name type="scientific">Lentzea roselyniae</name>
    <dbReference type="NCBI Taxonomy" id="531940"/>
    <lineage>
        <taxon>Bacteria</taxon>
        <taxon>Bacillati</taxon>
        <taxon>Actinomycetota</taxon>
        <taxon>Actinomycetes</taxon>
        <taxon>Pseudonocardiales</taxon>
        <taxon>Pseudonocardiaceae</taxon>
        <taxon>Lentzea</taxon>
    </lineage>
</organism>
<proteinExistence type="predicted"/>
<dbReference type="InterPro" id="IPR019587">
    <property type="entry name" value="Polyketide_cyclase/dehydratase"/>
</dbReference>
<comment type="caution">
    <text evidence="1">The sequence shown here is derived from an EMBL/GenBank/DDBJ whole genome shotgun (WGS) entry which is preliminary data.</text>
</comment>
<dbReference type="RefSeq" id="WP_346128200.1">
    <property type="nucleotide sequence ID" value="NZ_BAABBE010000003.1"/>
</dbReference>
<evidence type="ECO:0000313" key="2">
    <source>
        <dbReference type="Proteomes" id="UP001500711"/>
    </source>
</evidence>
<dbReference type="SUPFAM" id="SSF55961">
    <property type="entry name" value="Bet v1-like"/>
    <property type="match status" value="1"/>
</dbReference>
<evidence type="ECO:0000313" key="1">
    <source>
        <dbReference type="EMBL" id="GAA3627179.1"/>
    </source>
</evidence>
<evidence type="ECO:0008006" key="3">
    <source>
        <dbReference type="Google" id="ProtNLM"/>
    </source>
</evidence>
<accession>A0ABP7A8Y8</accession>
<name>A0ABP7A8Y8_9PSEU</name>